<evidence type="ECO:0000259" key="2">
    <source>
        <dbReference type="Pfam" id="PF04965"/>
    </source>
</evidence>
<sequence>MNKPYQDDDSGDLLRHGYRSRRNATTVSARDKMQPSLLDRLTDNAPDKRQEPANSNLVSHSALRRQVLRDLQWLFNTINNEAQQDLSRVDHVRRSVFNFGVAPLAGKRMSEIEWGDIQQRLTEAILHFEPRILPQGLQVRCVCDTKSLDLHNVLSIEIKGRLWCVPWPLEFLFRTDVDLENGHFELKDAG</sequence>
<dbReference type="PANTHER" id="PTHR38595">
    <property type="entry name" value="CYTOPLASMIC PROTEIN-RELATED"/>
    <property type="match status" value="1"/>
</dbReference>
<dbReference type="KEGG" id="csj:CSK29544_00863"/>
<feature type="compositionally biased region" description="Basic and acidic residues" evidence="1">
    <location>
        <begin position="40"/>
        <end position="51"/>
    </location>
</feature>
<dbReference type="PANTHER" id="PTHR38595:SF1">
    <property type="entry name" value="TYPE VI SECRETION SYSTEM COMPONENT TSSE1"/>
    <property type="match status" value="1"/>
</dbReference>
<dbReference type="Pfam" id="PF04965">
    <property type="entry name" value="GPW_gp25"/>
    <property type="match status" value="1"/>
</dbReference>
<dbReference type="SUPFAM" id="SSF160719">
    <property type="entry name" value="gpW/gp25-like"/>
    <property type="match status" value="1"/>
</dbReference>
<dbReference type="RefSeq" id="WP_004386961.1">
    <property type="nucleotide sequence ID" value="NZ_CABMLV010000001.1"/>
</dbReference>
<organism evidence="4 5">
    <name type="scientific">Cronobacter sakazakii</name>
    <name type="common">Enterobacter sakazakii</name>
    <dbReference type="NCBI Taxonomy" id="28141"/>
    <lineage>
        <taxon>Bacteria</taxon>
        <taxon>Pseudomonadati</taxon>
        <taxon>Pseudomonadota</taxon>
        <taxon>Gammaproteobacteria</taxon>
        <taxon>Enterobacterales</taxon>
        <taxon>Enterobacteriaceae</taxon>
        <taxon>Cronobacter</taxon>
    </lineage>
</organism>
<dbReference type="GeneID" id="56732572"/>
<feature type="domain" description="IraD/Gp25-like" evidence="2">
    <location>
        <begin position="62"/>
        <end position="164"/>
    </location>
</feature>
<dbReference type="EMBL" id="WAGF01000008">
    <property type="protein sequence ID" value="KAB0878925.1"/>
    <property type="molecule type" value="Genomic_DNA"/>
</dbReference>
<reference evidence="4 5" key="1">
    <citation type="submission" date="2017-04" db="EMBL/GenBank/DDBJ databases">
        <title>Cronobacter sakazakii, ST83 Lineage Isolates.</title>
        <authorList>
            <person name="Chase H."/>
            <person name="Tall B."/>
            <person name="Gopinath G."/>
            <person name="Lehner A."/>
        </authorList>
    </citation>
    <scope>NUCLEOTIDE SEQUENCE [LARGE SCALE GENOMIC DNA]</scope>
    <source>
        <strain evidence="4 5">MOD1_Comp15</strain>
    </source>
</reference>
<evidence type="ECO:0000313" key="5">
    <source>
        <dbReference type="Proteomes" id="UP000244856"/>
    </source>
</evidence>
<dbReference type="InterPro" id="IPR017737">
    <property type="entry name" value="TssE1-like"/>
</dbReference>
<dbReference type="Proteomes" id="UP000244856">
    <property type="component" value="Unassembled WGS sequence"/>
</dbReference>
<dbReference type="OMA" id="WPLEFLF"/>
<dbReference type="GeneID" id="45717549"/>
<reference evidence="3 6" key="2">
    <citation type="submission" date="2019-09" db="EMBL/GenBank/DDBJ databases">
        <title>Prevalence, distribution, and phylogeny of type two toxin-antitoxin genes possessed by Cronobacter species where C. sakazakii homologs follow sequence type lineages.</title>
        <authorList>
            <person name="Finkelstein S."/>
            <person name="Negrete F."/>
            <person name="Jang H."/>
            <person name="Gopinath G.R."/>
            <person name="Tall B.D."/>
        </authorList>
    </citation>
    <scope>NUCLEOTIDE SEQUENCE [LARGE SCALE GENOMIC DNA]</scope>
    <source>
        <strain evidence="3 6">MOD1_Comp4</strain>
    </source>
</reference>
<dbReference type="Proteomes" id="UP000439917">
    <property type="component" value="Unassembled WGS sequence"/>
</dbReference>
<dbReference type="InterPro" id="IPR007048">
    <property type="entry name" value="IraD/Gp25-like"/>
</dbReference>
<accession>A0A2S9UC59</accession>
<name>A0A2S9UC59_CROSK</name>
<evidence type="ECO:0000256" key="1">
    <source>
        <dbReference type="SAM" id="MobiDB-lite"/>
    </source>
</evidence>
<dbReference type="EMBL" id="NCTU01000015">
    <property type="protein sequence ID" value="PUW02151.1"/>
    <property type="molecule type" value="Genomic_DNA"/>
</dbReference>
<protein>
    <submittedName>
        <fullName evidence="4">Type VI secretion system baseplate subunit TssE</fullName>
    </submittedName>
</protein>
<evidence type="ECO:0000313" key="3">
    <source>
        <dbReference type="EMBL" id="KAB0878925.1"/>
    </source>
</evidence>
<proteinExistence type="predicted"/>
<dbReference type="NCBIfam" id="TIGR03357">
    <property type="entry name" value="VI_zyme"/>
    <property type="match status" value="1"/>
</dbReference>
<dbReference type="InterPro" id="IPR053176">
    <property type="entry name" value="T6SS_TssE1-like"/>
</dbReference>
<gene>
    <name evidence="4" type="primary">tssE</name>
    <name evidence="4" type="ORF">B7T07_18620</name>
    <name evidence="3" type="ORF">FZI38_09035</name>
</gene>
<evidence type="ECO:0000313" key="6">
    <source>
        <dbReference type="Proteomes" id="UP000439917"/>
    </source>
</evidence>
<evidence type="ECO:0000313" key="4">
    <source>
        <dbReference type="EMBL" id="PUW02151.1"/>
    </source>
</evidence>
<dbReference type="AlphaFoldDB" id="A0A2S9UC59"/>
<feature type="region of interest" description="Disordered" evidence="1">
    <location>
        <begin position="1"/>
        <end position="58"/>
    </location>
</feature>
<comment type="caution">
    <text evidence="4">The sequence shown here is derived from an EMBL/GenBank/DDBJ whole genome shotgun (WGS) entry which is preliminary data.</text>
</comment>